<protein>
    <submittedName>
        <fullName evidence="1">Uncharacterized protein</fullName>
    </submittedName>
</protein>
<accession>A0A2U9CGY5</accession>
<evidence type="ECO:0000313" key="1">
    <source>
        <dbReference type="EMBL" id="AWP15738.1"/>
    </source>
</evidence>
<keyword evidence="2" id="KW-1185">Reference proteome</keyword>
<gene>
    <name evidence="1" type="ORF">SMAX5B_005251</name>
</gene>
<sequence>MLHSHILVVQPRRILLVVRSPDLSPVQNWNKDLVTQSELDLTDGLSLQFFNFCLKPQEWRL</sequence>
<name>A0A2U9CGY5_SCOMX</name>
<dbReference type="Proteomes" id="UP000246464">
    <property type="component" value="Chromosome 16"/>
</dbReference>
<dbReference type="EMBL" id="CP026258">
    <property type="protein sequence ID" value="AWP15738.1"/>
    <property type="molecule type" value="Genomic_DNA"/>
</dbReference>
<reference evidence="1 2" key="1">
    <citation type="submission" date="2017-12" db="EMBL/GenBank/DDBJ databases">
        <title>Integrating genomic resources of turbot (Scophthalmus maximus) in depth evaluation of genetic and physical mapping variation across individuals.</title>
        <authorList>
            <person name="Martinez P."/>
        </authorList>
    </citation>
    <scope>NUCLEOTIDE SEQUENCE [LARGE SCALE GENOMIC DNA]</scope>
</reference>
<evidence type="ECO:0000313" key="2">
    <source>
        <dbReference type="Proteomes" id="UP000246464"/>
    </source>
</evidence>
<dbReference type="AlphaFoldDB" id="A0A2U9CGY5"/>
<proteinExistence type="predicted"/>
<organism evidence="1 2">
    <name type="scientific">Scophthalmus maximus</name>
    <name type="common">Turbot</name>
    <name type="synonym">Psetta maxima</name>
    <dbReference type="NCBI Taxonomy" id="52904"/>
    <lineage>
        <taxon>Eukaryota</taxon>
        <taxon>Metazoa</taxon>
        <taxon>Chordata</taxon>
        <taxon>Craniata</taxon>
        <taxon>Vertebrata</taxon>
        <taxon>Euteleostomi</taxon>
        <taxon>Actinopterygii</taxon>
        <taxon>Neopterygii</taxon>
        <taxon>Teleostei</taxon>
        <taxon>Neoteleostei</taxon>
        <taxon>Acanthomorphata</taxon>
        <taxon>Carangaria</taxon>
        <taxon>Pleuronectiformes</taxon>
        <taxon>Pleuronectoidei</taxon>
        <taxon>Scophthalmidae</taxon>
        <taxon>Scophthalmus</taxon>
    </lineage>
</organism>